<keyword evidence="1" id="KW-0472">Membrane</keyword>
<evidence type="ECO:0000256" key="1">
    <source>
        <dbReference type="SAM" id="Phobius"/>
    </source>
</evidence>
<dbReference type="RefSeq" id="WP_152752276.1">
    <property type="nucleotide sequence ID" value="NZ_SPSE01000029.1"/>
</dbReference>
<gene>
    <name evidence="2" type="ORF">E4V82_10480</name>
</gene>
<proteinExistence type="predicted"/>
<comment type="caution">
    <text evidence="2">The sequence shown here is derived from an EMBL/GenBank/DDBJ whole genome shotgun (WGS) entry which is preliminary data.</text>
</comment>
<accession>A0A5N7INI1</accession>
<dbReference type="AlphaFoldDB" id="A0A5N7INI1"/>
<sequence length="93" mass="11076">MLKDEEFLSLMWQKVEIFENEQLETERIIIRDKKIKKKQCFIYLGLILMFIGISVLSLFVHIDISIIEILSFITLLSSMNYEFKLMKFAPVIN</sequence>
<evidence type="ECO:0000313" key="3">
    <source>
        <dbReference type="Proteomes" id="UP000342249"/>
    </source>
</evidence>
<organism evidence="2 3">
    <name type="scientific">Clostridium estertheticum</name>
    <dbReference type="NCBI Taxonomy" id="238834"/>
    <lineage>
        <taxon>Bacteria</taxon>
        <taxon>Bacillati</taxon>
        <taxon>Bacillota</taxon>
        <taxon>Clostridia</taxon>
        <taxon>Eubacteriales</taxon>
        <taxon>Clostridiaceae</taxon>
        <taxon>Clostridium</taxon>
    </lineage>
</organism>
<keyword evidence="1" id="KW-0812">Transmembrane</keyword>
<protein>
    <submittedName>
        <fullName evidence="2">Uncharacterized protein</fullName>
    </submittedName>
</protein>
<reference evidence="2 3" key="1">
    <citation type="journal article" date="2019" name="Lett. Appl. Microbiol.">
        <title>A case of 'blown pack' spoilage of vacuum-packaged pork likely associated with Clostridium estertheticum in Canada.</title>
        <authorList>
            <person name="Zhang P."/>
            <person name="Ward P."/>
            <person name="McMullen L.M."/>
            <person name="Yang X."/>
        </authorList>
    </citation>
    <scope>NUCLEOTIDE SEQUENCE [LARGE SCALE GENOMIC DNA]</scope>
    <source>
        <strain evidence="2 3">MA19</strain>
    </source>
</reference>
<feature type="transmembrane region" description="Helical" evidence="1">
    <location>
        <begin position="40"/>
        <end position="60"/>
    </location>
</feature>
<dbReference type="EMBL" id="SPSF01000028">
    <property type="protein sequence ID" value="MPQ62535.1"/>
    <property type="molecule type" value="Genomic_DNA"/>
</dbReference>
<name>A0A5N7INI1_9CLOT</name>
<keyword evidence="1" id="KW-1133">Transmembrane helix</keyword>
<dbReference type="Proteomes" id="UP000342249">
    <property type="component" value="Unassembled WGS sequence"/>
</dbReference>
<evidence type="ECO:0000313" key="2">
    <source>
        <dbReference type="EMBL" id="MPQ62535.1"/>
    </source>
</evidence>